<evidence type="ECO:0000256" key="1">
    <source>
        <dbReference type="SAM" id="Phobius"/>
    </source>
</evidence>
<feature type="transmembrane region" description="Helical" evidence="1">
    <location>
        <begin position="153"/>
        <end position="174"/>
    </location>
</feature>
<evidence type="ECO:0000313" key="3">
    <source>
        <dbReference type="WBParaSite" id="PSAMB.scaffold8153size6555.g31017.t1"/>
    </source>
</evidence>
<reference evidence="3" key="1">
    <citation type="submission" date="2022-11" db="UniProtKB">
        <authorList>
            <consortium name="WormBaseParasite"/>
        </authorList>
    </citation>
    <scope>IDENTIFICATION</scope>
</reference>
<evidence type="ECO:0000313" key="2">
    <source>
        <dbReference type="Proteomes" id="UP000887566"/>
    </source>
</evidence>
<dbReference type="Gene3D" id="1.20.1070.10">
    <property type="entry name" value="Rhodopsin 7-helix transmembrane proteins"/>
    <property type="match status" value="1"/>
</dbReference>
<sequence length="209" mass="23839">MFTFEQATSTPTTGKQSNSSDIIYCEVLPDIIRVRRFFDIISSSLGIVPSTIHILVILYLKYIRKSKSLEYLLATSVLSILALIVIASSALFDLCILPQQNEVLFFYRGRIWLFVQNGLQCTYAYMIVVLCLDRFVALHKPLFFKETFVRLKVRVFFTLVCVVIGILCGGHWLVFDQVYYAKAVHEEKIVENTAITGEVCQVHLKGNLL</sequence>
<dbReference type="Proteomes" id="UP000887566">
    <property type="component" value="Unplaced"/>
</dbReference>
<name>A0A914XHC4_9BILA</name>
<feature type="transmembrane region" description="Helical" evidence="1">
    <location>
        <begin position="40"/>
        <end position="60"/>
    </location>
</feature>
<keyword evidence="1" id="KW-0472">Membrane</keyword>
<proteinExistence type="predicted"/>
<dbReference type="AlphaFoldDB" id="A0A914XHC4"/>
<keyword evidence="1" id="KW-1133">Transmembrane helix</keyword>
<dbReference type="SUPFAM" id="SSF81321">
    <property type="entry name" value="Family A G protein-coupled receptor-like"/>
    <property type="match status" value="1"/>
</dbReference>
<keyword evidence="2" id="KW-1185">Reference proteome</keyword>
<protein>
    <submittedName>
        <fullName evidence="3">G-protein coupled receptors family 1 profile domain-containing protein</fullName>
    </submittedName>
</protein>
<feature type="transmembrane region" description="Helical" evidence="1">
    <location>
        <begin position="72"/>
        <end position="91"/>
    </location>
</feature>
<feature type="transmembrane region" description="Helical" evidence="1">
    <location>
        <begin position="111"/>
        <end position="132"/>
    </location>
</feature>
<organism evidence="2 3">
    <name type="scientific">Plectus sambesii</name>
    <dbReference type="NCBI Taxonomy" id="2011161"/>
    <lineage>
        <taxon>Eukaryota</taxon>
        <taxon>Metazoa</taxon>
        <taxon>Ecdysozoa</taxon>
        <taxon>Nematoda</taxon>
        <taxon>Chromadorea</taxon>
        <taxon>Plectida</taxon>
        <taxon>Plectina</taxon>
        <taxon>Plectoidea</taxon>
        <taxon>Plectidae</taxon>
        <taxon>Plectus</taxon>
    </lineage>
</organism>
<accession>A0A914XHC4</accession>
<keyword evidence="1" id="KW-0812">Transmembrane</keyword>
<dbReference type="WBParaSite" id="PSAMB.scaffold8153size6555.g31017.t1">
    <property type="protein sequence ID" value="PSAMB.scaffold8153size6555.g31017.t1"/>
    <property type="gene ID" value="PSAMB.scaffold8153size6555.g31017"/>
</dbReference>